<dbReference type="Pfam" id="PF13962">
    <property type="entry name" value="PGG"/>
    <property type="match status" value="1"/>
</dbReference>
<evidence type="ECO:0000256" key="3">
    <source>
        <dbReference type="ARBA" id="ARBA00022737"/>
    </source>
</evidence>
<proteinExistence type="predicted"/>
<dbReference type="PROSITE" id="PS50297">
    <property type="entry name" value="ANK_REP_REGION"/>
    <property type="match status" value="1"/>
</dbReference>
<dbReference type="GO" id="GO:0016020">
    <property type="term" value="C:membrane"/>
    <property type="evidence" value="ECO:0007669"/>
    <property type="project" value="UniProtKB-SubCell"/>
</dbReference>
<evidence type="ECO:0000313" key="10">
    <source>
        <dbReference type="EMBL" id="RCV19007.1"/>
    </source>
</evidence>
<feature type="domain" description="PGG" evidence="9">
    <location>
        <begin position="517"/>
        <end position="628"/>
    </location>
</feature>
<dbReference type="AlphaFoldDB" id="A0A368QM07"/>
<feature type="transmembrane region" description="Helical" evidence="8">
    <location>
        <begin position="523"/>
        <end position="543"/>
    </location>
</feature>
<name>A0A368QM07_SETIT</name>
<keyword evidence="3" id="KW-0677">Repeat</keyword>
<accession>A0A368QM07</accession>
<evidence type="ECO:0000256" key="7">
    <source>
        <dbReference type="PROSITE-ProRule" id="PRU00023"/>
    </source>
</evidence>
<evidence type="ECO:0000256" key="5">
    <source>
        <dbReference type="ARBA" id="ARBA00023043"/>
    </source>
</evidence>
<evidence type="ECO:0000256" key="2">
    <source>
        <dbReference type="ARBA" id="ARBA00022692"/>
    </source>
</evidence>
<dbReference type="PANTHER" id="PTHR24186:SF50">
    <property type="entry name" value="ANKYRIN REPEAT-CONTAINING PROTEIN ITN1-LIKE ISOFORM X1"/>
    <property type="match status" value="1"/>
</dbReference>
<gene>
    <name evidence="10" type="ORF">SETIT_3G349200v2</name>
</gene>
<protein>
    <recommendedName>
        <fullName evidence="9">PGG domain-containing protein</fullName>
    </recommendedName>
</protein>
<evidence type="ECO:0000256" key="4">
    <source>
        <dbReference type="ARBA" id="ARBA00022989"/>
    </source>
</evidence>
<reference evidence="10" key="1">
    <citation type="journal article" date="2012" name="Nat. Biotechnol.">
        <title>Reference genome sequence of the model plant Setaria.</title>
        <authorList>
            <person name="Bennetzen J.L."/>
            <person name="Schmutz J."/>
            <person name="Wang H."/>
            <person name="Percifield R."/>
            <person name="Hawkins J."/>
            <person name="Pontaroli A.C."/>
            <person name="Estep M."/>
            <person name="Feng L."/>
            <person name="Vaughn J.N."/>
            <person name="Grimwood J."/>
            <person name="Jenkins J."/>
            <person name="Barry K."/>
            <person name="Lindquist E."/>
            <person name="Hellsten U."/>
            <person name="Deshpande S."/>
            <person name="Wang X."/>
            <person name="Wu X."/>
            <person name="Mitros T."/>
            <person name="Triplett J."/>
            <person name="Yang X."/>
            <person name="Ye C.Y."/>
            <person name="Mauro-Herrera M."/>
            <person name="Wang L."/>
            <person name="Li P."/>
            <person name="Sharma M."/>
            <person name="Sharma R."/>
            <person name="Ronald P.C."/>
            <person name="Panaud O."/>
            <person name="Kellogg E.A."/>
            <person name="Brutnell T.P."/>
            <person name="Doust A.N."/>
            <person name="Tuskan G.A."/>
            <person name="Rokhsar D."/>
            <person name="Devos K.M."/>
        </authorList>
    </citation>
    <scope>NUCLEOTIDE SEQUENCE [LARGE SCALE GENOMIC DNA]</scope>
    <source>
        <strain evidence="10">Yugu1</strain>
    </source>
</reference>
<dbReference type="EMBL" id="CM003530">
    <property type="protein sequence ID" value="RCV19007.1"/>
    <property type="molecule type" value="Genomic_DNA"/>
</dbReference>
<dbReference type="SMART" id="SM00248">
    <property type="entry name" value="ANK"/>
    <property type="match status" value="7"/>
</dbReference>
<sequence>MASINEEEAPSSPNAPTVAMDAKLMVAADRGDVKKLKGLLNKEDAMAMVVVTAATSKKPSKEDQFPAGRINPLLLASACVGSWKALNFLLEREDAKKAPMVAPTQEFLELLAGGSGTKGRIAVSAAGDVEEGVDHEPAPPAAGALLKGVTPDGDTALHAVASNGDNGDDFLKCAGIICDRDRDLLFAKNHMGDTPLHCAVRSGSSKMVSRLIALAEHEGAEGKLKLLRMENERHETALHEAVRIEDGRILDDQETLYAVLTDEDIRSPGHKGDADGGGAPEEKNMVRLLMGSDPELANYPAKGISPLCLAILLEKDTIAVTLYKKSGGNLSYSGPDGQNALHVAVLGATSTNTVMVEVLLRLNRSLPTQGDKHGSTPLHFASSLHQDSSGFFWCPPWIRNYWRTRISNIVAKVFEANPAALYPIHVAASVGTTSTVEFFLQKSPSSAGLRNAKGRTFLHVAVEKRRREIVSFTAESRIHMVLKLFGAKHSGLRCDHIEQKHRRPLNQKEKKKESNLIKDTTQMFIVVAILIATVAFGATFAIPGGYKADDHLNGGTPTLAGRYIFDAYMMANTLAFVSSTVATVALVISGTTMVDLGTRQWNLIAAVYLLSSSVTSMTVAFALAAYMVLAPVARSTAIAIFMISPLPVLYRNVDRIFKWGLLARARLVRKGPIPTILNFFGMAVFGTILMDLWPLIVTFAWAAFARIHH</sequence>
<dbReference type="SUPFAM" id="SSF48403">
    <property type="entry name" value="Ankyrin repeat"/>
    <property type="match status" value="1"/>
</dbReference>
<feature type="transmembrane region" description="Helical" evidence="8">
    <location>
        <begin position="601"/>
        <end position="626"/>
    </location>
</feature>
<evidence type="ECO:0000259" key="9">
    <source>
        <dbReference type="Pfam" id="PF13962"/>
    </source>
</evidence>
<evidence type="ECO:0000256" key="1">
    <source>
        <dbReference type="ARBA" id="ARBA00004141"/>
    </source>
</evidence>
<feature type="transmembrane region" description="Helical" evidence="8">
    <location>
        <begin position="632"/>
        <end position="650"/>
    </location>
</feature>
<evidence type="ECO:0000256" key="8">
    <source>
        <dbReference type="SAM" id="Phobius"/>
    </source>
</evidence>
<dbReference type="STRING" id="4555.A0A368QM07"/>
<feature type="transmembrane region" description="Helical" evidence="8">
    <location>
        <begin position="676"/>
        <end position="704"/>
    </location>
</feature>
<evidence type="ECO:0000256" key="6">
    <source>
        <dbReference type="ARBA" id="ARBA00023136"/>
    </source>
</evidence>
<feature type="repeat" description="ANK" evidence="7">
    <location>
        <begin position="191"/>
        <end position="212"/>
    </location>
</feature>
<reference evidence="10" key="2">
    <citation type="submission" date="2015-07" db="EMBL/GenBank/DDBJ databases">
        <authorList>
            <person name="Noorani M."/>
        </authorList>
    </citation>
    <scope>NUCLEOTIDE SEQUENCE</scope>
    <source>
        <strain evidence="10">Yugu1</strain>
    </source>
</reference>
<dbReference type="PROSITE" id="PS50088">
    <property type="entry name" value="ANK_REPEAT"/>
    <property type="match status" value="1"/>
</dbReference>
<keyword evidence="4 8" id="KW-1133">Transmembrane helix</keyword>
<organism evidence="10">
    <name type="scientific">Setaria italica</name>
    <name type="common">Foxtail millet</name>
    <name type="synonym">Panicum italicum</name>
    <dbReference type="NCBI Taxonomy" id="4555"/>
    <lineage>
        <taxon>Eukaryota</taxon>
        <taxon>Viridiplantae</taxon>
        <taxon>Streptophyta</taxon>
        <taxon>Embryophyta</taxon>
        <taxon>Tracheophyta</taxon>
        <taxon>Spermatophyta</taxon>
        <taxon>Magnoliopsida</taxon>
        <taxon>Liliopsida</taxon>
        <taxon>Poales</taxon>
        <taxon>Poaceae</taxon>
        <taxon>PACMAD clade</taxon>
        <taxon>Panicoideae</taxon>
        <taxon>Panicodae</taxon>
        <taxon>Paniceae</taxon>
        <taxon>Cenchrinae</taxon>
        <taxon>Setaria</taxon>
    </lineage>
</organism>
<feature type="transmembrane region" description="Helical" evidence="8">
    <location>
        <begin position="563"/>
        <end position="589"/>
    </location>
</feature>
<comment type="subcellular location">
    <subcellularLocation>
        <location evidence="1">Membrane</location>
        <topology evidence="1">Multi-pass membrane protein</topology>
    </subcellularLocation>
</comment>
<dbReference type="PANTHER" id="PTHR24186">
    <property type="entry name" value="PROTEIN PHOSPHATASE 1 REGULATORY SUBUNIT"/>
    <property type="match status" value="1"/>
</dbReference>
<keyword evidence="6 8" id="KW-0472">Membrane</keyword>
<keyword evidence="2 8" id="KW-0812">Transmembrane</keyword>
<dbReference type="InterPro" id="IPR036770">
    <property type="entry name" value="Ankyrin_rpt-contain_sf"/>
</dbReference>
<keyword evidence="5 7" id="KW-0040">ANK repeat</keyword>
<dbReference type="InterPro" id="IPR002110">
    <property type="entry name" value="Ankyrin_rpt"/>
</dbReference>
<dbReference type="InterPro" id="IPR026961">
    <property type="entry name" value="PGG_dom"/>
</dbReference>
<dbReference type="OrthoDB" id="1847170at2759"/>
<dbReference type="Pfam" id="PF12796">
    <property type="entry name" value="Ank_2"/>
    <property type="match status" value="1"/>
</dbReference>
<dbReference type="Gene3D" id="1.25.40.20">
    <property type="entry name" value="Ankyrin repeat-containing domain"/>
    <property type="match status" value="3"/>
</dbReference>